<comment type="subcellular location">
    <subcellularLocation>
        <location evidence="1">Membrane</location>
        <topology evidence="1">Multi-pass membrane protein</topology>
    </subcellularLocation>
</comment>
<dbReference type="PIRSF" id="PIRSF005225">
    <property type="entry name" value="LAG1_LAC1"/>
    <property type="match status" value="1"/>
</dbReference>
<dbReference type="PANTHER" id="PTHR12560:SF0">
    <property type="entry name" value="LD18904P"/>
    <property type="match status" value="1"/>
</dbReference>
<feature type="transmembrane region" description="Helical" evidence="7">
    <location>
        <begin position="332"/>
        <end position="355"/>
    </location>
</feature>
<evidence type="ECO:0000259" key="8">
    <source>
        <dbReference type="PROSITE" id="PS50922"/>
    </source>
</evidence>
<evidence type="ECO:0000313" key="9">
    <source>
        <dbReference type="EMBL" id="KAF5363300.1"/>
    </source>
</evidence>
<feature type="transmembrane region" description="Helical" evidence="7">
    <location>
        <begin position="37"/>
        <end position="59"/>
    </location>
</feature>
<evidence type="ECO:0000256" key="4">
    <source>
        <dbReference type="ARBA" id="ARBA00022989"/>
    </source>
</evidence>
<dbReference type="SMART" id="SM00724">
    <property type="entry name" value="TLC"/>
    <property type="match status" value="1"/>
</dbReference>
<keyword evidence="3 6" id="KW-0812">Transmembrane</keyword>
<evidence type="ECO:0000256" key="6">
    <source>
        <dbReference type="PROSITE-ProRule" id="PRU00205"/>
    </source>
</evidence>
<dbReference type="PANTHER" id="PTHR12560">
    <property type="entry name" value="LONGEVITY ASSURANCE FACTOR 1 LAG1"/>
    <property type="match status" value="1"/>
</dbReference>
<keyword evidence="10" id="KW-1185">Reference proteome</keyword>
<comment type="caution">
    <text evidence="9">The sequence shown here is derived from an EMBL/GenBank/DDBJ whole genome shotgun (WGS) entry which is preliminary data.</text>
</comment>
<reference evidence="9 10" key="1">
    <citation type="journal article" date="2020" name="ISME J.">
        <title>Uncovering the hidden diversity of litter-decomposition mechanisms in mushroom-forming fungi.</title>
        <authorList>
            <person name="Floudas D."/>
            <person name="Bentzer J."/>
            <person name="Ahren D."/>
            <person name="Johansson T."/>
            <person name="Persson P."/>
            <person name="Tunlid A."/>
        </authorList>
    </citation>
    <scope>NUCLEOTIDE SEQUENCE [LARGE SCALE GENOMIC DNA]</scope>
    <source>
        <strain evidence="9 10">CBS 146.42</strain>
    </source>
</reference>
<proteinExistence type="inferred from homology"/>
<keyword evidence="4 7" id="KW-1133">Transmembrane helix</keyword>
<feature type="transmembrane region" description="Helical" evidence="7">
    <location>
        <begin position="284"/>
        <end position="305"/>
    </location>
</feature>
<dbReference type="EMBL" id="JAACJO010000001">
    <property type="protein sequence ID" value="KAF5363300.1"/>
    <property type="molecule type" value="Genomic_DNA"/>
</dbReference>
<gene>
    <name evidence="9" type="ORF">D9756_000674</name>
</gene>
<evidence type="ECO:0000256" key="3">
    <source>
        <dbReference type="ARBA" id="ARBA00022692"/>
    </source>
</evidence>
<accession>A0A8H5GEE4</accession>
<evidence type="ECO:0000256" key="1">
    <source>
        <dbReference type="ARBA" id="ARBA00004141"/>
    </source>
</evidence>
<keyword evidence="5 6" id="KW-0472">Membrane</keyword>
<dbReference type="GO" id="GO:0016020">
    <property type="term" value="C:membrane"/>
    <property type="evidence" value="ECO:0007669"/>
    <property type="project" value="UniProtKB-SubCell"/>
</dbReference>
<protein>
    <recommendedName>
        <fullName evidence="8">TLC domain-containing protein</fullName>
    </recommendedName>
</protein>
<dbReference type="GO" id="GO:0050291">
    <property type="term" value="F:sphingosine N-acyltransferase activity"/>
    <property type="evidence" value="ECO:0007669"/>
    <property type="project" value="InterPro"/>
</dbReference>
<dbReference type="GO" id="GO:0046513">
    <property type="term" value="P:ceramide biosynthetic process"/>
    <property type="evidence" value="ECO:0007669"/>
    <property type="project" value="InterPro"/>
</dbReference>
<dbReference type="Pfam" id="PF03798">
    <property type="entry name" value="TRAM_LAG1_CLN8"/>
    <property type="match status" value="1"/>
</dbReference>
<feature type="domain" description="TLC" evidence="8">
    <location>
        <begin position="147"/>
        <end position="363"/>
    </location>
</feature>
<evidence type="ECO:0000256" key="7">
    <source>
        <dbReference type="SAM" id="Phobius"/>
    </source>
</evidence>
<dbReference type="AlphaFoldDB" id="A0A8H5GEE4"/>
<evidence type="ECO:0000256" key="2">
    <source>
        <dbReference type="ARBA" id="ARBA00009808"/>
    </source>
</evidence>
<dbReference type="PROSITE" id="PS50922">
    <property type="entry name" value="TLC"/>
    <property type="match status" value="1"/>
</dbReference>
<name>A0A8H5GEE4_9AGAR</name>
<organism evidence="9 10">
    <name type="scientific">Leucocoprinus leucothites</name>
    <dbReference type="NCBI Taxonomy" id="201217"/>
    <lineage>
        <taxon>Eukaryota</taxon>
        <taxon>Fungi</taxon>
        <taxon>Dikarya</taxon>
        <taxon>Basidiomycota</taxon>
        <taxon>Agaricomycotina</taxon>
        <taxon>Agaricomycetes</taxon>
        <taxon>Agaricomycetidae</taxon>
        <taxon>Agaricales</taxon>
        <taxon>Agaricineae</taxon>
        <taxon>Agaricaceae</taxon>
        <taxon>Leucocoprinus</taxon>
    </lineage>
</organism>
<dbReference type="InterPro" id="IPR006634">
    <property type="entry name" value="TLC-dom"/>
</dbReference>
<sequence>MAALFSLDHLPSILVPFVALQYPTDTPNPVDSFPDSAYYNAGKLDVCIVISLIAIMAVLRDAFRLGVFEPFARWKLTRDLKRRARAREQAKSLQNGNSVLSNGNGHISNGNGHIANGSGHAQLNGHAIANGHSKTPYTRKELQHLNRSVLRFAEQGWSVVYYSLQWCYGLYIHRNLPTRVLDPTDLWLNYPHIPLAGPFKFYYLSQTAFYLHQILILNAEARRKDHVQMMTHHIITVILMSTSYFTNVTRVGALIMVLMDWCDIFLPLAKMLRYIEVSQLATDATFGWFLISWLVTRHFLFLSVIKSAIFDAPRLITFEWSVEKGHFLTREALTAFCSLLLALEVMQCIWFWMICRVAWRVVSGKGAADERSDNEDDGEKQD</sequence>
<comment type="similarity">
    <text evidence="2">Belongs to the sphingosine N-acyltransferase family.</text>
</comment>
<dbReference type="Proteomes" id="UP000559027">
    <property type="component" value="Unassembled WGS sequence"/>
</dbReference>
<dbReference type="OrthoDB" id="537032at2759"/>
<evidence type="ECO:0000256" key="5">
    <source>
        <dbReference type="ARBA" id="ARBA00023136"/>
    </source>
</evidence>
<dbReference type="InterPro" id="IPR016439">
    <property type="entry name" value="Lag1/Lac1-like"/>
</dbReference>
<evidence type="ECO:0000313" key="10">
    <source>
        <dbReference type="Proteomes" id="UP000559027"/>
    </source>
</evidence>